<dbReference type="CDD" id="cd00284">
    <property type="entry name" value="Cytochrome_b_N"/>
    <property type="match status" value="1"/>
</dbReference>
<dbReference type="Gene3D" id="1.20.810.10">
    <property type="entry name" value="Cytochrome Bc1 Complex, Chain C"/>
    <property type="match status" value="1"/>
</dbReference>
<evidence type="ECO:0000256" key="15">
    <source>
        <dbReference type="ARBA" id="ARBA00023128"/>
    </source>
</evidence>
<evidence type="ECO:0000256" key="19">
    <source>
        <dbReference type="RuleBase" id="RU362117"/>
    </source>
</evidence>
<dbReference type="GO" id="GO:0045275">
    <property type="term" value="C:respiratory chain complex III"/>
    <property type="evidence" value="ECO:0007669"/>
    <property type="project" value="InterPro"/>
</dbReference>
<evidence type="ECO:0000259" key="21">
    <source>
        <dbReference type="PROSITE" id="PS51003"/>
    </source>
</evidence>
<feature type="domain" description="Cytochrome b/b6 C-terminal region profile" evidence="21">
    <location>
        <begin position="209"/>
        <end position="362"/>
    </location>
</feature>
<comment type="similarity">
    <text evidence="19">Belongs to the cytochrome b family.</text>
</comment>
<comment type="cofactor">
    <cofactor evidence="18">
        <name>heme</name>
        <dbReference type="ChEBI" id="CHEBI:30413"/>
    </cofactor>
    <text evidence="18">Binds 2 heme groups non-covalently.</text>
</comment>
<dbReference type="GeneID" id="10094502"/>
<dbReference type="InterPro" id="IPR048259">
    <property type="entry name" value="Cytochrome_b_N_euk/bac"/>
</dbReference>
<proteinExistence type="inferred from homology"/>
<dbReference type="PANTHER" id="PTHR19271:SF16">
    <property type="entry name" value="CYTOCHROME B"/>
    <property type="match status" value="1"/>
</dbReference>
<keyword evidence="14" id="KW-0830">Ubiquinone</keyword>
<feature type="transmembrane region" description="Helical" evidence="19">
    <location>
        <begin position="287"/>
        <end position="305"/>
    </location>
</feature>
<comment type="function">
    <text evidence="1 19">Component of the ubiquinol-cytochrome c reductase complex (complex III or cytochrome b-c1 complex) that is part of the mitochondrial respiratory chain. The b-c1 complex mediates electron transfer from ubiquinol to cytochrome c. Contributes to the generation of a proton gradient across the mitochondrial membrane that is then used for ATP synthesis.</text>
</comment>
<feature type="transmembrane region" description="Helical" evidence="19">
    <location>
        <begin position="343"/>
        <end position="361"/>
    </location>
</feature>
<evidence type="ECO:0000256" key="11">
    <source>
        <dbReference type="ARBA" id="ARBA00022982"/>
    </source>
</evidence>
<dbReference type="PROSITE" id="PS51003">
    <property type="entry name" value="CYTB_CTER"/>
    <property type="match status" value="1"/>
</dbReference>
<keyword evidence="12 19" id="KW-1133">Transmembrane helix</keyword>
<comment type="subunit">
    <text evidence="3">The main subunits of complex b-c1 are: cytochrome b, cytochrome c1 and the Rieske protein.</text>
</comment>
<feature type="binding site" description="axial binding residue" evidence="18">
    <location>
        <position position="82"/>
    </location>
    <ligand>
        <name>heme b</name>
        <dbReference type="ChEBI" id="CHEBI:60344"/>
        <label>b562</label>
    </ligand>
    <ligandPart>
        <name>Fe</name>
        <dbReference type="ChEBI" id="CHEBI:18248"/>
    </ligandPart>
</feature>
<dbReference type="InterPro" id="IPR030689">
    <property type="entry name" value="Cytochrome_b"/>
</dbReference>
<dbReference type="InterPro" id="IPR036150">
    <property type="entry name" value="Cyt_b/b6_C_sf"/>
</dbReference>
<dbReference type="CDD" id="cd00290">
    <property type="entry name" value="cytochrome_b_C"/>
    <property type="match status" value="1"/>
</dbReference>
<feature type="binding site" description="axial binding residue" evidence="18">
    <location>
        <position position="195"/>
    </location>
    <ligand>
        <name>heme b</name>
        <dbReference type="ChEBI" id="CHEBI:60344"/>
        <label>b566</label>
    </ligand>
    <ligandPart>
        <name>Fe</name>
        <dbReference type="ChEBI" id="CHEBI:18248"/>
    </ligandPart>
</feature>
<keyword evidence="16 19" id="KW-0472">Membrane</keyword>
<dbReference type="GO" id="GO:0006122">
    <property type="term" value="P:mitochondrial electron transport, ubiquinol to cytochrome c"/>
    <property type="evidence" value="ECO:0007669"/>
    <property type="project" value="TreeGrafter"/>
</dbReference>
<keyword evidence="13 18" id="KW-0408">Iron</keyword>
<keyword evidence="10" id="KW-0999">Mitochondrion inner membrane</keyword>
<dbReference type="Pfam" id="PF00032">
    <property type="entry name" value="Cytochrom_B_C"/>
    <property type="match status" value="1"/>
</dbReference>
<dbReference type="EMBL" id="FR749884">
    <property type="protein sequence ID" value="CBY83899.1"/>
    <property type="molecule type" value="Genomic_DNA"/>
</dbReference>
<keyword evidence="7 19" id="KW-0679">Respiratory chain</keyword>
<dbReference type="RefSeq" id="YP_004123106.1">
    <property type="nucleotide sequence ID" value="NC_014848.1"/>
</dbReference>
<dbReference type="GO" id="GO:0046872">
    <property type="term" value="F:metal ion binding"/>
    <property type="evidence" value="ECO:0007669"/>
    <property type="project" value="UniProtKB-UniRule"/>
</dbReference>
<dbReference type="InterPro" id="IPR005798">
    <property type="entry name" value="Cyt_b/b6_C"/>
</dbReference>
<name>E7BBB8_HYPDU</name>
<evidence type="ECO:0000256" key="9">
    <source>
        <dbReference type="ARBA" id="ARBA00022723"/>
    </source>
</evidence>
<reference evidence="22" key="1">
    <citation type="journal article" date="2010" name="Genome Biol. Evol.">
        <title>Ecdysozoan mitogenomics: evidence for a common origin of the legged invertebrates, the Panarthropoda.</title>
        <authorList>
            <person name="Rota-Stabelli O."/>
            <person name="Kayal E."/>
            <person name="Gleeson D."/>
            <person name="Daub J."/>
            <person name="Boore J.L."/>
            <person name="Telford M.J."/>
            <person name="Pisani D."/>
            <person name="Blaxter M."/>
            <person name="Lavrov D.V."/>
        </authorList>
    </citation>
    <scope>NUCLEOTIDE SEQUENCE</scope>
</reference>
<dbReference type="InterPro" id="IPR005797">
    <property type="entry name" value="Cyt_b/b6_N"/>
</dbReference>
<evidence type="ECO:0000313" key="22">
    <source>
        <dbReference type="EMBL" id="CBY83899.1"/>
    </source>
</evidence>
<accession>E7BBB8</accession>
<evidence type="ECO:0000256" key="5">
    <source>
        <dbReference type="ARBA" id="ARBA00022448"/>
    </source>
</evidence>
<dbReference type="SUPFAM" id="SSF81342">
    <property type="entry name" value="Transmembrane di-heme cytochromes"/>
    <property type="match status" value="1"/>
</dbReference>
<dbReference type="PANTHER" id="PTHR19271">
    <property type="entry name" value="CYTOCHROME B"/>
    <property type="match status" value="1"/>
</dbReference>
<feature type="transmembrane region" description="Helical" evidence="19">
    <location>
        <begin position="76"/>
        <end position="97"/>
    </location>
</feature>
<evidence type="ECO:0000256" key="13">
    <source>
        <dbReference type="ARBA" id="ARBA00023004"/>
    </source>
</evidence>
<evidence type="ECO:0000256" key="14">
    <source>
        <dbReference type="ARBA" id="ARBA00023075"/>
    </source>
</evidence>
<keyword evidence="15 19" id="KW-0496">Mitochondrion</keyword>
<dbReference type="Pfam" id="PF00033">
    <property type="entry name" value="Cytochrome_B"/>
    <property type="match status" value="1"/>
</dbReference>
<dbReference type="InterPro" id="IPR048260">
    <property type="entry name" value="Cytochrome_b_C_euk/bac"/>
</dbReference>
<evidence type="ECO:0000256" key="17">
    <source>
        <dbReference type="PIRSR" id="PIRSR038885-1"/>
    </source>
</evidence>
<keyword evidence="11 19" id="KW-0249">Electron transport</keyword>
<evidence type="ECO:0000256" key="16">
    <source>
        <dbReference type="ARBA" id="ARBA00023136"/>
    </source>
</evidence>
<feature type="transmembrane region" description="Helical" evidence="19">
    <location>
        <begin position="317"/>
        <end position="337"/>
    </location>
</feature>
<gene>
    <name evidence="22" type="primary">CYTB</name>
</gene>
<feature type="transmembrane region" description="Helical" evidence="19">
    <location>
        <begin position="29"/>
        <end position="55"/>
    </location>
</feature>
<evidence type="ECO:0000259" key="20">
    <source>
        <dbReference type="PROSITE" id="PS51002"/>
    </source>
</evidence>
<feature type="transmembrane region" description="Helical" evidence="19">
    <location>
        <begin position="228"/>
        <end position="249"/>
    </location>
</feature>
<feature type="transmembrane region" description="Helical" evidence="19">
    <location>
        <begin position="180"/>
        <end position="199"/>
    </location>
</feature>
<dbReference type="GO" id="GO:0016491">
    <property type="term" value="F:oxidoreductase activity"/>
    <property type="evidence" value="ECO:0007669"/>
    <property type="project" value="UniProtKB-UniRule"/>
</dbReference>
<feature type="binding site" description="axial binding residue" evidence="18">
    <location>
        <position position="181"/>
    </location>
    <ligand>
        <name>heme b</name>
        <dbReference type="ChEBI" id="CHEBI:60344"/>
        <label>b562</label>
    </ligand>
    <ligandPart>
        <name>Fe</name>
        <dbReference type="ChEBI" id="CHEBI:18248"/>
    </ligandPart>
</feature>
<feature type="transmembrane region" description="Helical" evidence="19">
    <location>
        <begin position="112"/>
        <end position="132"/>
    </location>
</feature>
<evidence type="ECO:0000256" key="12">
    <source>
        <dbReference type="ARBA" id="ARBA00022989"/>
    </source>
</evidence>
<dbReference type="SUPFAM" id="SSF81648">
    <property type="entry name" value="a domain/subunit of cytochrome bc1 complex (Ubiquinol-cytochrome c reductase)"/>
    <property type="match status" value="1"/>
</dbReference>
<feature type="domain" description="Cytochrome b/b6 N-terminal region profile" evidence="20">
    <location>
        <begin position="1"/>
        <end position="208"/>
    </location>
</feature>
<evidence type="ECO:0000256" key="2">
    <source>
        <dbReference type="ARBA" id="ARBA00004448"/>
    </source>
</evidence>
<dbReference type="InterPro" id="IPR027387">
    <property type="entry name" value="Cytb/b6-like_sf"/>
</dbReference>
<dbReference type="GO" id="GO:0008121">
    <property type="term" value="F:quinol-cytochrome-c reductase activity"/>
    <property type="evidence" value="ECO:0007669"/>
    <property type="project" value="InterPro"/>
</dbReference>
<keyword evidence="6 18" id="KW-0349">Heme</keyword>
<dbReference type="AlphaFoldDB" id="E7BBB8"/>
<comment type="cofactor">
    <cofactor evidence="19">
        <name>heme b</name>
        <dbReference type="ChEBI" id="CHEBI:60344"/>
    </cofactor>
    <text evidence="19">Binds 2 heme groups non-covalently.</text>
</comment>
<feature type="transmembrane region" description="Helical" evidence="19">
    <location>
        <begin position="139"/>
        <end position="160"/>
    </location>
</feature>
<evidence type="ECO:0000256" key="7">
    <source>
        <dbReference type="ARBA" id="ARBA00022660"/>
    </source>
</evidence>
<dbReference type="PIRSF" id="PIRSF038885">
    <property type="entry name" value="COB"/>
    <property type="match status" value="1"/>
</dbReference>
<dbReference type="CTD" id="4519"/>
<evidence type="ECO:0000256" key="10">
    <source>
        <dbReference type="ARBA" id="ARBA00022792"/>
    </source>
</evidence>
<comment type="subcellular location">
    <subcellularLocation>
        <location evidence="2">Mitochondrion inner membrane</location>
        <topology evidence="2">Multi-pass membrane protein</topology>
    </subcellularLocation>
</comment>
<evidence type="ECO:0000256" key="1">
    <source>
        <dbReference type="ARBA" id="ARBA00002566"/>
    </source>
</evidence>
<evidence type="ECO:0000256" key="3">
    <source>
        <dbReference type="ARBA" id="ARBA00011649"/>
    </source>
</evidence>
<evidence type="ECO:0000256" key="8">
    <source>
        <dbReference type="ARBA" id="ARBA00022692"/>
    </source>
</evidence>
<keyword evidence="8 19" id="KW-0812">Transmembrane</keyword>
<sequence>MTKRKSLPLLKIMNASLVDLPAPSNITHLWNFGSLLGMCLSLQILTGIFLAMHYSSNIMVAFNCVDHIMRDIWSGWLIRLLHANGASLFFMAIYVHIGRGLYFRSFTLKMTWSSGITIFLISMLTAFLGYVLPWGQMSYWGATVITNLLSAVPYIGVSLVEWVWGGFSVSNSTLGRFFSLHYLFPFIILFLVIMHLVFLHENKSSNPLGMQNSTDKIPFHPYFLMKDLTSMLLIFIVFIMTNLSIPFFFMDPDNFTPANPLVTPAHIQPEWYFLFAYAILRAVPNKLGGVVALLMSIMILFIFLFTNKKTQHPKSHFQSLSFWTLGAIFLFLTWLGMKPVEEPYLSLSMIFTLSYFSWFLFL</sequence>
<feature type="binding site" description="axial binding residue" evidence="18">
    <location>
        <position position="96"/>
    </location>
    <ligand>
        <name>heme b</name>
        <dbReference type="ChEBI" id="CHEBI:60344"/>
        <label>b566</label>
    </ligand>
    <ligandPart>
        <name>Fe</name>
        <dbReference type="ChEBI" id="CHEBI:18248"/>
    </ligandPart>
</feature>
<protein>
    <recommendedName>
        <fullName evidence="4 19">Cytochrome b</fullName>
    </recommendedName>
</protein>
<evidence type="ECO:0000256" key="6">
    <source>
        <dbReference type="ARBA" id="ARBA00022617"/>
    </source>
</evidence>
<dbReference type="GO" id="GO:0005743">
    <property type="term" value="C:mitochondrial inner membrane"/>
    <property type="evidence" value="ECO:0007669"/>
    <property type="project" value="UniProtKB-SubCell"/>
</dbReference>
<dbReference type="InterPro" id="IPR016174">
    <property type="entry name" value="Di-haem_cyt_TM"/>
</dbReference>
<feature type="binding site" evidence="17">
    <location>
        <position position="200"/>
    </location>
    <ligand>
        <name>a ubiquinone</name>
        <dbReference type="ChEBI" id="CHEBI:16389"/>
    </ligand>
</feature>
<keyword evidence="5 19" id="KW-0813">Transport</keyword>
<dbReference type="PROSITE" id="PS51002">
    <property type="entry name" value="CYTB_NTER"/>
    <property type="match status" value="1"/>
</dbReference>
<organism evidence="22">
    <name type="scientific">Hypsibius dujardini</name>
    <name type="common">Water bear</name>
    <name type="synonym">Macrobiotus dujardini</name>
    <dbReference type="NCBI Taxonomy" id="232323"/>
    <lineage>
        <taxon>Eukaryota</taxon>
        <taxon>Metazoa</taxon>
        <taxon>Ecdysozoa</taxon>
        <taxon>Tardigrada</taxon>
        <taxon>Eutardigrada</taxon>
        <taxon>Parachela</taxon>
        <taxon>Hypsibioidea</taxon>
        <taxon>Hypsibiidae</taxon>
        <taxon>Hypsibius</taxon>
    </lineage>
</organism>
<evidence type="ECO:0000256" key="4">
    <source>
        <dbReference type="ARBA" id="ARBA00013531"/>
    </source>
</evidence>
<geneLocation type="mitochondrion" evidence="22"/>
<evidence type="ECO:0000256" key="18">
    <source>
        <dbReference type="PIRSR" id="PIRSR038885-2"/>
    </source>
</evidence>
<keyword evidence="9 18" id="KW-0479">Metal-binding</keyword>